<evidence type="ECO:0000256" key="1">
    <source>
        <dbReference type="ARBA" id="ARBA00022729"/>
    </source>
</evidence>
<accession>A0AAE3J6H3</accession>
<proteinExistence type="predicted"/>
<reference evidence="4 5" key="1">
    <citation type="submission" date="2021-10" db="EMBL/GenBank/DDBJ databases">
        <title>Anaerobic single-cell dispensing facilitates the cultivation of human gut bacteria.</title>
        <authorList>
            <person name="Afrizal A."/>
        </authorList>
    </citation>
    <scope>NUCLEOTIDE SEQUENCE [LARGE SCALE GENOMIC DNA]</scope>
    <source>
        <strain evidence="4 5">CLA-AA-H277</strain>
    </source>
</reference>
<feature type="chain" id="PRO_5041991488" evidence="2">
    <location>
        <begin position="31"/>
        <end position="270"/>
    </location>
</feature>
<evidence type="ECO:0000313" key="4">
    <source>
        <dbReference type="EMBL" id="MCC2189540.1"/>
    </source>
</evidence>
<evidence type="ECO:0000313" key="5">
    <source>
        <dbReference type="Proteomes" id="UP001197875"/>
    </source>
</evidence>
<dbReference type="PANTHER" id="PTHR21666">
    <property type="entry name" value="PEPTIDASE-RELATED"/>
    <property type="match status" value="1"/>
</dbReference>
<keyword evidence="1 2" id="KW-0732">Signal</keyword>
<dbReference type="Pfam" id="PF01551">
    <property type="entry name" value="Peptidase_M23"/>
    <property type="match status" value="1"/>
</dbReference>
<dbReference type="InterPro" id="IPR050570">
    <property type="entry name" value="Cell_wall_metabolism_enzyme"/>
</dbReference>
<dbReference type="SUPFAM" id="SSF51261">
    <property type="entry name" value="Duplicated hybrid motif"/>
    <property type="match status" value="1"/>
</dbReference>
<comment type="caution">
    <text evidence="4">The sequence shown here is derived from an EMBL/GenBank/DDBJ whole genome shotgun (WGS) entry which is preliminary data.</text>
</comment>
<dbReference type="CDD" id="cd12797">
    <property type="entry name" value="M23_peptidase"/>
    <property type="match status" value="1"/>
</dbReference>
<gene>
    <name evidence="4" type="ORF">LKD71_06940</name>
</gene>
<dbReference type="PANTHER" id="PTHR21666:SF289">
    <property type="entry name" value="L-ALA--D-GLU ENDOPEPTIDASE"/>
    <property type="match status" value="1"/>
</dbReference>
<dbReference type="GO" id="GO:0004222">
    <property type="term" value="F:metalloendopeptidase activity"/>
    <property type="evidence" value="ECO:0007669"/>
    <property type="project" value="TreeGrafter"/>
</dbReference>
<protein>
    <submittedName>
        <fullName evidence="4">M23 family metallopeptidase</fullName>
    </submittedName>
</protein>
<feature type="domain" description="M23ase beta-sheet core" evidence="3">
    <location>
        <begin position="171"/>
        <end position="264"/>
    </location>
</feature>
<dbReference type="InterPro" id="IPR016047">
    <property type="entry name" value="M23ase_b-sheet_dom"/>
</dbReference>
<feature type="signal peptide" evidence="2">
    <location>
        <begin position="1"/>
        <end position="30"/>
    </location>
</feature>
<dbReference type="EMBL" id="JAJEPR010000008">
    <property type="protein sequence ID" value="MCC2189540.1"/>
    <property type="molecule type" value="Genomic_DNA"/>
</dbReference>
<sequence>MQNMNTRLFMKKHGTALVFSLCLMGAAAFTTVYTLNQAENTKEQVEQTTDLEEEARIQDANAAKNAKPADDTAVDGQDAKVSGSDLVGEVVENPEDLVKNVTGPTVDETVGETASAASTGVQAAVGTQATVNFSEDSSLDWPVAGNVLLDYSMDGSIFFPTLKVYKYNPALIIGADVGSPVAAAAKGIVDSVKVDEETGTTVSMNIGNGYELTYGQLKEVSVKEGDVVEDGGLIGYVSEPSKYYCEEGSNLYFKLTKDGTPVDPFLFLGE</sequence>
<evidence type="ECO:0000259" key="3">
    <source>
        <dbReference type="Pfam" id="PF01551"/>
    </source>
</evidence>
<dbReference type="Gene3D" id="2.70.70.10">
    <property type="entry name" value="Glucose Permease (Domain IIA)"/>
    <property type="match status" value="1"/>
</dbReference>
<dbReference type="RefSeq" id="WP_227614873.1">
    <property type="nucleotide sequence ID" value="NZ_JAJEPR010000008.1"/>
</dbReference>
<dbReference type="AlphaFoldDB" id="A0AAE3J6H3"/>
<evidence type="ECO:0000256" key="2">
    <source>
        <dbReference type="SAM" id="SignalP"/>
    </source>
</evidence>
<dbReference type="InterPro" id="IPR011055">
    <property type="entry name" value="Dup_hybrid_motif"/>
</dbReference>
<keyword evidence="5" id="KW-1185">Reference proteome</keyword>
<name>A0AAE3J6H3_9FIRM</name>
<dbReference type="Proteomes" id="UP001197875">
    <property type="component" value="Unassembled WGS sequence"/>
</dbReference>
<organism evidence="4 5">
    <name type="scientific">Fusicatenibacter faecihominis</name>
    <dbReference type="NCBI Taxonomy" id="2881276"/>
    <lineage>
        <taxon>Bacteria</taxon>
        <taxon>Bacillati</taxon>
        <taxon>Bacillota</taxon>
        <taxon>Clostridia</taxon>
        <taxon>Lachnospirales</taxon>
        <taxon>Lachnospiraceae</taxon>
        <taxon>Fusicatenibacter</taxon>
    </lineage>
</organism>